<proteinExistence type="inferred from homology"/>
<dbReference type="Pfam" id="PF02774">
    <property type="entry name" value="Semialdhyde_dhC"/>
    <property type="match status" value="1"/>
</dbReference>
<reference evidence="4" key="1">
    <citation type="submission" date="2020-05" db="UniProtKB">
        <authorList>
            <consortium name="EnsemblMetazoa"/>
        </authorList>
    </citation>
    <scope>IDENTIFICATION</scope>
    <source>
        <strain evidence="4">TTRI</strain>
    </source>
</reference>
<evidence type="ECO:0000313" key="5">
    <source>
        <dbReference type="Proteomes" id="UP000078200"/>
    </source>
</evidence>
<dbReference type="SUPFAM" id="SSF55347">
    <property type="entry name" value="Glyceraldehyde-3-phosphate dehydrogenase-like, C-terminal domain"/>
    <property type="match status" value="1"/>
</dbReference>
<dbReference type="GO" id="GO:1901607">
    <property type="term" value="P:alpha-amino acid biosynthetic process"/>
    <property type="evidence" value="ECO:0007669"/>
    <property type="project" value="UniProtKB-ARBA"/>
</dbReference>
<dbReference type="GO" id="GO:0046983">
    <property type="term" value="F:protein dimerization activity"/>
    <property type="evidence" value="ECO:0007669"/>
    <property type="project" value="InterPro"/>
</dbReference>
<evidence type="ECO:0000259" key="3">
    <source>
        <dbReference type="SMART" id="SM00859"/>
    </source>
</evidence>
<evidence type="ECO:0000256" key="1">
    <source>
        <dbReference type="ARBA" id="ARBA00010584"/>
    </source>
</evidence>
<keyword evidence="5" id="KW-1185">Reference proteome</keyword>
<dbReference type="PANTHER" id="PTHR46278">
    <property type="entry name" value="DEHYDROGENASE, PUTATIVE-RELATED"/>
    <property type="match status" value="1"/>
</dbReference>
<dbReference type="EnsemblMetazoa" id="GAUT007540-RA">
    <property type="protein sequence ID" value="GAUT007540-PA"/>
    <property type="gene ID" value="GAUT007540"/>
</dbReference>
<name>A0A1A9UKF2_GLOAU</name>
<dbReference type="Proteomes" id="UP000078200">
    <property type="component" value="Unassembled WGS sequence"/>
</dbReference>
<dbReference type="InterPro" id="IPR012280">
    <property type="entry name" value="Semialdhyde_DH_dimer_dom"/>
</dbReference>
<feature type="chain" id="PRO_5008398614" description="Semialdehyde dehydrogenase NAD-binding domain-containing protein" evidence="2">
    <location>
        <begin position="19"/>
        <end position="260"/>
    </location>
</feature>
<dbReference type="GO" id="GO:0016620">
    <property type="term" value="F:oxidoreductase activity, acting on the aldehyde or oxo group of donors, NAD or NADP as acceptor"/>
    <property type="evidence" value="ECO:0007669"/>
    <property type="project" value="InterPro"/>
</dbReference>
<protein>
    <recommendedName>
        <fullName evidence="3">Semialdehyde dehydrogenase NAD-binding domain-containing protein</fullName>
    </recommendedName>
</protein>
<dbReference type="SUPFAM" id="SSF51735">
    <property type="entry name" value="NAD(P)-binding Rossmann-fold domains"/>
    <property type="match status" value="1"/>
</dbReference>
<dbReference type="STRING" id="7395.A0A1A9UKF2"/>
<organism evidence="4 5">
    <name type="scientific">Glossina austeni</name>
    <name type="common">Savannah tsetse fly</name>
    <dbReference type="NCBI Taxonomy" id="7395"/>
    <lineage>
        <taxon>Eukaryota</taxon>
        <taxon>Metazoa</taxon>
        <taxon>Ecdysozoa</taxon>
        <taxon>Arthropoda</taxon>
        <taxon>Hexapoda</taxon>
        <taxon>Insecta</taxon>
        <taxon>Pterygota</taxon>
        <taxon>Neoptera</taxon>
        <taxon>Endopterygota</taxon>
        <taxon>Diptera</taxon>
        <taxon>Brachycera</taxon>
        <taxon>Muscomorpha</taxon>
        <taxon>Hippoboscoidea</taxon>
        <taxon>Glossinidae</taxon>
        <taxon>Glossina</taxon>
    </lineage>
</organism>
<dbReference type="Gene3D" id="3.30.360.10">
    <property type="entry name" value="Dihydrodipicolinate Reductase, domain 2"/>
    <property type="match status" value="1"/>
</dbReference>
<dbReference type="InterPro" id="IPR036291">
    <property type="entry name" value="NAD(P)-bd_dom_sf"/>
</dbReference>
<sequence length="260" mass="29455">MKCIGFIGWRGLVGSVLIQQILIELDIIISCQGNSYTKIVHNKLRKLNWQGYWIDSASILRMHKSSCIVLEPVNYNIIKKKISQGYKDFIGSNCSVSLMLIALGGLFKEKLIEWISVSTYQAATGAGSTYTRQLLLQINKIHDLLGNKLTYNVIPWIGKKIKCKQSLEEKKYQEEVCKILDLNRVIPIDGICVRILSNHNSWVKIIPDDPEKIINRLTPIKIAGSLYIAIGRIRKLSIGGDQLLWGAAEPLRRILRQLIT</sequence>
<dbReference type="Pfam" id="PF01118">
    <property type="entry name" value="Semialdhyde_dh"/>
    <property type="match status" value="1"/>
</dbReference>
<evidence type="ECO:0000313" key="4">
    <source>
        <dbReference type="EnsemblMetazoa" id="GAUT007540-PA"/>
    </source>
</evidence>
<evidence type="ECO:0000256" key="2">
    <source>
        <dbReference type="SAM" id="SignalP"/>
    </source>
</evidence>
<dbReference type="PANTHER" id="PTHR46278:SF4">
    <property type="entry name" value="ASPARTATE-SEMIALDEHYDE DEHYDROGENASE"/>
    <property type="match status" value="1"/>
</dbReference>
<accession>A0A1A9UKF2</accession>
<dbReference type="VEuPathDB" id="VectorBase:GAUT007540"/>
<feature type="domain" description="Semialdehyde dehydrogenase NAD-binding" evidence="3">
    <location>
        <begin position="3"/>
        <end position="81"/>
    </location>
</feature>
<dbReference type="InterPro" id="IPR000534">
    <property type="entry name" value="Semialdehyde_DH_NAD-bd"/>
</dbReference>
<dbReference type="SMART" id="SM00859">
    <property type="entry name" value="Semialdhyde_dh"/>
    <property type="match status" value="1"/>
</dbReference>
<comment type="similarity">
    <text evidence="1">Belongs to the aspartate-semialdehyde dehydrogenase family.</text>
</comment>
<dbReference type="GO" id="GO:0051287">
    <property type="term" value="F:NAD binding"/>
    <property type="evidence" value="ECO:0007669"/>
    <property type="project" value="InterPro"/>
</dbReference>
<feature type="signal peptide" evidence="2">
    <location>
        <begin position="1"/>
        <end position="18"/>
    </location>
</feature>
<dbReference type="Gene3D" id="3.40.50.720">
    <property type="entry name" value="NAD(P)-binding Rossmann-like Domain"/>
    <property type="match status" value="1"/>
</dbReference>
<keyword evidence="2" id="KW-0732">Signal</keyword>
<dbReference type="AlphaFoldDB" id="A0A1A9UKF2"/>